<protein>
    <submittedName>
        <fullName evidence="1">Uncharacterized protein</fullName>
    </submittedName>
</protein>
<sequence>MANKPDTQVLIIGGGIGGLVLAAICRKVNIPCKVLERTRNLEPVGAGISLAPNALKVLDQLGLYEEIKRSGQPLKKILIHRNTTKWRELDFSDTERRFGYPVYSIERHHFHHMLYKAAGGEATVELDSKVEDIIDKSEEEYVKVKLADGREFSAEVVVGADGIRSITRRVLARNAGLEATNTIRFTGRVHMSGYTAPMPNLGPEELGVANWLFYDDSILTTWPCIDNRQWFIGVKMADPNSVQEKNRSVWSGTTREMINDVYGEKFHPFGENGMVKDGGCQAIEDATELANLLQRHFSVPAAERLSGVDDVLIEYSARRQSRAKDIATFSGNYAKLHTANLPYGMGPLVRKLVYAYMPVWMWMWYLEWLYGYQPVVDAL</sequence>
<name>A0ACC2YKL9_9PEZI</name>
<evidence type="ECO:0000313" key="2">
    <source>
        <dbReference type="Proteomes" id="UP001172680"/>
    </source>
</evidence>
<proteinExistence type="predicted"/>
<reference evidence="1" key="1">
    <citation type="submission" date="2022-10" db="EMBL/GenBank/DDBJ databases">
        <title>Culturing micro-colonial fungi from biological soil crusts in the Mojave desert and describing Neophaeococcomyces mojavensis, and introducing the new genera and species Taxawa tesnikishii.</title>
        <authorList>
            <person name="Kurbessoian T."/>
            <person name="Stajich J.E."/>
        </authorList>
    </citation>
    <scope>NUCLEOTIDE SEQUENCE</scope>
    <source>
        <strain evidence="1">JES_115</strain>
    </source>
</reference>
<dbReference type="Proteomes" id="UP001172680">
    <property type="component" value="Unassembled WGS sequence"/>
</dbReference>
<gene>
    <name evidence="1" type="ORF">H2199_008201</name>
</gene>
<evidence type="ECO:0000313" key="1">
    <source>
        <dbReference type="EMBL" id="KAJ9635848.1"/>
    </source>
</evidence>
<dbReference type="EMBL" id="JAPDRP010000026">
    <property type="protein sequence ID" value="KAJ9635848.1"/>
    <property type="molecule type" value="Genomic_DNA"/>
</dbReference>
<organism evidence="1 2">
    <name type="scientific">Coniosporium tulheliwenetii</name>
    <dbReference type="NCBI Taxonomy" id="3383036"/>
    <lineage>
        <taxon>Eukaryota</taxon>
        <taxon>Fungi</taxon>
        <taxon>Dikarya</taxon>
        <taxon>Ascomycota</taxon>
        <taxon>Pezizomycotina</taxon>
        <taxon>Dothideomycetes</taxon>
        <taxon>Dothideomycetes incertae sedis</taxon>
        <taxon>Coniosporium</taxon>
    </lineage>
</organism>
<keyword evidence="2" id="KW-1185">Reference proteome</keyword>
<accession>A0ACC2YKL9</accession>
<comment type="caution">
    <text evidence="1">The sequence shown here is derived from an EMBL/GenBank/DDBJ whole genome shotgun (WGS) entry which is preliminary data.</text>
</comment>